<organism evidence="1 2">
    <name type="scientific">Aminobacter aminovorans</name>
    <name type="common">Chelatobacter heintzii</name>
    <dbReference type="NCBI Taxonomy" id="83263"/>
    <lineage>
        <taxon>Bacteria</taxon>
        <taxon>Pseudomonadati</taxon>
        <taxon>Pseudomonadota</taxon>
        <taxon>Alphaproteobacteria</taxon>
        <taxon>Hyphomicrobiales</taxon>
        <taxon>Phyllobacteriaceae</taxon>
        <taxon>Aminobacter</taxon>
    </lineage>
</organism>
<gene>
    <name evidence="1" type="ORF">NCTC10684_04812</name>
</gene>
<sequence>MARRRSSLGFLGLFGRSSDLRELDGALRAVDLHPALVPEGVKLTIVNLMKDHWPNEPPVSAYAPIAQLFGYCIAGAVAFAGANGGDMAMRVEQRIEAALDAEDSFDAKIVLLALHAKLINPDVVERFGLSAG</sequence>
<dbReference type="AlphaFoldDB" id="A0A380WRI7"/>
<protein>
    <submittedName>
        <fullName evidence="1">Uncharacterized protein</fullName>
    </submittedName>
</protein>
<evidence type="ECO:0000313" key="1">
    <source>
        <dbReference type="EMBL" id="SUU91543.1"/>
    </source>
</evidence>
<name>A0A380WRI7_AMIAI</name>
<dbReference type="RefSeq" id="WP_115733394.1">
    <property type="nucleotide sequence ID" value="NZ_BAAAVY010000004.1"/>
</dbReference>
<dbReference type="OrthoDB" id="8419627at2"/>
<accession>A0A380WRI7</accession>
<proteinExistence type="predicted"/>
<reference evidence="1 2" key="1">
    <citation type="submission" date="2018-06" db="EMBL/GenBank/DDBJ databases">
        <authorList>
            <consortium name="Pathogen Informatics"/>
            <person name="Doyle S."/>
        </authorList>
    </citation>
    <scope>NUCLEOTIDE SEQUENCE [LARGE SCALE GENOMIC DNA]</scope>
    <source>
        <strain evidence="1 2">NCTC10684</strain>
    </source>
</reference>
<evidence type="ECO:0000313" key="2">
    <source>
        <dbReference type="Proteomes" id="UP000254701"/>
    </source>
</evidence>
<dbReference type="Proteomes" id="UP000254701">
    <property type="component" value="Unassembled WGS sequence"/>
</dbReference>
<dbReference type="EMBL" id="UFSM01000001">
    <property type="protein sequence ID" value="SUU91543.1"/>
    <property type="molecule type" value="Genomic_DNA"/>
</dbReference>